<dbReference type="Gene3D" id="3.30.450.20">
    <property type="entry name" value="PAS domain"/>
    <property type="match status" value="1"/>
</dbReference>
<dbReference type="NCBIfam" id="TIGR00229">
    <property type="entry name" value="sensory_box"/>
    <property type="match status" value="1"/>
</dbReference>
<organism evidence="2 3">
    <name type="scientific">Chrysochromulina tobinii</name>
    <dbReference type="NCBI Taxonomy" id="1460289"/>
    <lineage>
        <taxon>Eukaryota</taxon>
        <taxon>Haptista</taxon>
        <taxon>Haptophyta</taxon>
        <taxon>Prymnesiophyceae</taxon>
        <taxon>Prymnesiales</taxon>
        <taxon>Chrysochromulinaceae</taxon>
        <taxon>Chrysochromulina</taxon>
    </lineage>
</organism>
<dbReference type="InterPro" id="IPR035965">
    <property type="entry name" value="PAS-like_dom_sf"/>
</dbReference>
<evidence type="ECO:0000259" key="1">
    <source>
        <dbReference type="PROSITE" id="PS50112"/>
    </source>
</evidence>
<evidence type="ECO:0000313" key="3">
    <source>
        <dbReference type="Proteomes" id="UP000037460"/>
    </source>
</evidence>
<reference evidence="3" key="1">
    <citation type="journal article" date="2015" name="PLoS Genet.">
        <title>Genome Sequence and Transcriptome Analyses of Chrysochromulina tobin: Metabolic Tools for Enhanced Algal Fitness in the Prominent Order Prymnesiales (Haptophyceae).</title>
        <authorList>
            <person name="Hovde B.T."/>
            <person name="Deodato C.R."/>
            <person name="Hunsperger H.M."/>
            <person name="Ryken S.A."/>
            <person name="Yost W."/>
            <person name="Jha R.K."/>
            <person name="Patterson J."/>
            <person name="Monnat R.J. Jr."/>
            <person name="Barlow S.B."/>
            <person name="Starkenburg S.R."/>
            <person name="Cattolico R.A."/>
        </authorList>
    </citation>
    <scope>NUCLEOTIDE SEQUENCE</scope>
    <source>
        <strain evidence="3">CCMP291</strain>
    </source>
</reference>
<protein>
    <submittedName>
        <fullName evidence="2">Multi-sensor signal transduction histidine kinase</fullName>
    </submittedName>
</protein>
<name>A0A0M0J9L2_9EUKA</name>
<keyword evidence="3" id="KW-1185">Reference proteome</keyword>
<accession>A0A0M0J9L2</accession>
<comment type="caution">
    <text evidence="2">The sequence shown here is derived from an EMBL/GenBank/DDBJ whole genome shotgun (WGS) entry which is preliminary data.</text>
</comment>
<dbReference type="AlphaFoldDB" id="A0A0M0J9L2"/>
<keyword evidence="2" id="KW-0418">Kinase</keyword>
<dbReference type="InterPro" id="IPR000014">
    <property type="entry name" value="PAS"/>
</dbReference>
<keyword evidence="2" id="KW-0808">Transferase</keyword>
<dbReference type="GO" id="GO:0016301">
    <property type="term" value="F:kinase activity"/>
    <property type="evidence" value="ECO:0007669"/>
    <property type="project" value="UniProtKB-KW"/>
</dbReference>
<proteinExistence type="predicted"/>
<dbReference type="EMBL" id="JWZX01003205">
    <property type="protein sequence ID" value="KOO23294.1"/>
    <property type="molecule type" value="Genomic_DNA"/>
</dbReference>
<dbReference type="Pfam" id="PF13426">
    <property type="entry name" value="PAS_9"/>
    <property type="match status" value="1"/>
</dbReference>
<gene>
    <name evidence="2" type="ORF">Ctob_000601</name>
</gene>
<evidence type="ECO:0000313" key="2">
    <source>
        <dbReference type="EMBL" id="KOO23294.1"/>
    </source>
</evidence>
<dbReference type="Proteomes" id="UP000037460">
    <property type="component" value="Unassembled WGS sequence"/>
</dbReference>
<dbReference type="CDD" id="cd00130">
    <property type="entry name" value="PAS"/>
    <property type="match status" value="1"/>
</dbReference>
<feature type="domain" description="PAS" evidence="1">
    <location>
        <begin position="1"/>
        <end position="42"/>
    </location>
</feature>
<dbReference type="SUPFAM" id="SSF55785">
    <property type="entry name" value="PYP-like sensor domain (PAS domain)"/>
    <property type="match status" value="1"/>
</dbReference>
<sequence length="179" mass="19798">MMAVNNNAVIITETKAPGRIIACNAAWTQLCGYAPEDALGKTPRMLQGKDTSVCKARSFTRQCHQNKIRSEENGFAAWQGRARTKLVNYTKDGREFVHCLQTLRVMDEDTGEEFFLTESHEETDNGIYAAMIKGQEAPSRFPIRDGALYVLLVSACLAPSVLPVVQVCLSDLSTFMNCA</sequence>
<dbReference type="PROSITE" id="PS50112">
    <property type="entry name" value="PAS"/>
    <property type="match status" value="1"/>
</dbReference>
<dbReference type="OrthoDB" id="198984at2759"/>